<keyword evidence="3" id="KW-1185">Reference proteome</keyword>
<dbReference type="GeneID" id="55816743"/>
<reference evidence="2 3" key="1">
    <citation type="submission" date="2020-02" db="EMBL/GenBank/DDBJ databases">
        <authorList>
            <person name="Bojorquez D.A."/>
            <person name="Alcantara J.K.D.L."/>
            <person name="Arambulo J.M.L."/>
            <person name="Budzinski C.A."/>
            <person name="Campbell G.A."/>
            <person name="Dosanjh M.K."/>
            <person name="Gallardo M.A."/>
            <person name="Huang C."/>
            <person name="Nguyen N."/>
            <person name="Yee O.M."/>
            <person name="Ngo R.T."/>
            <person name="Kapinos A."/>
            <person name="Freise A.C."/>
            <person name="Reddi K."/>
            <person name="Moberg-Parker J."/>
            <person name="Garlena R.A."/>
            <person name="Russell D.A."/>
            <person name="Pope W.H."/>
            <person name="Jacobs-Sera D."/>
            <person name="Hatfull G.F."/>
        </authorList>
    </citation>
    <scope>NUCLEOTIDE SEQUENCE [LARGE SCALE GENOMIC DNA]</scope>
</reference>
<protein>
    <submittedName>
        <fullName evidence="2">Minor tail protein</fullName>
    </submittedName>
</protein>
<dbReference type="KEGG" id="vg:55816743"/>
<organism evidence="2 3">
    <name type="scientific">Arthrobacter phage Abba</name>
    <dbReference type="NCBI Taxonomy" id="2713256"/>
    <lineage>
        <taxon>Viruses</taxon>
        <taxon>Duplodnaviria</taxon>
        <taxon>Heunggongvirae</taxon>
        <taxon>Uroviricota</taxon>
        <taxon>Caudoviricetes</taxon>
        <taxon>Berryhillviridae</taxon>
        <taxon>Ayohtrevirus</taxon>
        <taxon>Ayohtrevirus abba</taxon>
    </lineage>
</organism>
<name>A0A6G8R2F8_9CAUD</name>
<dbReference type="InterPro" id="IPR037221">
    <property type="entry name" value="H-type_lectin_dom_sf"/>
</dbReference>
<dbReference type="Proteomes" id="UP000500909">
    <property type="component" value="Segment"/>
</dbReference>
<evidence type="ECO:0000313" key="3">
    <source>
        <dbReference type="Proteomes" id="UP000500909"/>
    </source>
</evidence>
<proteinExistence type="predicted"/>
<dbReference type="GO" id="GO:0007155">
    <property type="term" value="P:cell adhesion"/>
    <property type="evidence" value="ECO:0007669"/>
    <property type="project" value="InterPro"/>
</dbReference>
<accession>A0A6G8R2F8</accession>
<sequence>MSAVAEALRKKPTSGAVSISELWRGQVAEVFADGTAQVIVPHLSGDEPVGRIESLVPNLAIGARVIVGAIEGRRDDLVVLSALGADGTVVAAGRFTDVTIDNPPTLAGHAVRKDYADALGSITSVANTIVRRGASGSIIVQDAYLGGVQTAGNAATTKTYVDAQIGTRAASVHSHAYSSLTGIPASFAPSAHQHPMTDLTGVLTPAQLPAATGAAAGSMSAADKVKLDAATSAATASTTMMRDAANTTAVGVALLTAAQSTDVRAATRKDYVDTQVATRAALSHAHTYADISGTVPTSALPPLAVNDVFTVADQASMLALVAQRGDMAIRTDTGKSYALSTDNPGTLADWKELMAAGQVVSVAGKTGVVSLVKADVGLGNVDNTTDLLKPISTATQTALNGKAASSHTHAATDLLAGALTMSTLRLTGTGDASASSTAHAFQIGPDSGANLIIDNNEIMARNNGVGVETYFEAGVTSGIAPAGAGSLTRKDYVDARTPNLTDSGSVIIALATNDYFKTVAITFSTPFTAPPKMSATITSNVAGRAAQLNAYAYAATTTGCTLKIMTNDVAAIGTSYNISVDWVAVGS</sequence>
<evidence type="ECO:0000259" key="1">
    <source>
        <dbReference type="Pfam" id="PF09458"/>
    </source>
</evidence>
<evidence type="ECO:0000313" key="2">
    <source>
        <dbReference type="EMBL" id="QIN94351.1"/>
    </source>
</evidence>
<dbReference type="EMBL" id="MT024868">
    <property type="protein sequence ID" value="QIN94351.1"/>
    <property type="molecule type" value="Genomic_DNA"/>
</dbReference>
<dbReference type="RefSeq" id="YP_009887288.1">
    <property type="nucleotide sequence ID" value="NC_049498.1"/>
</dbReference>
<gene>
    <name evidence="2" type="primary">22</name>
    <name evidence="2" type="ORF">SEA_ABBA_22</name>
</gene>
<dbReference type="Pfam" id="PF09458">
    <property type="entry name" value="H_lectin"/>
    <property type="match status" value="1"/>
</dbReference>
<dbReference type="InterPro" id="IPR019019">
    <property type="entry name" value="H-type_lectin_domain"/>
</dbReference>
<dbReference type="Gene3D" id="2.60.40.2080">
    <property type="match status" value="1"/>
</dbReference>
<feature type="domain" description="H-type lectin" evidence="1">
    <location>
        <begin position="519"/>
        <end position="585"/>
    </location>
</feature>
<dbReference type="GO" id="GO:0030246">
    <property type="term" value="F:carbohydrate binding"/>
    <property type="evidence" value="ECO:0007669"/>
    <property type="project" value="InterPro"/>
</dbReference>
<dbReference type="SUPFAM" id="SSF141086">
    <property type="entry name" value="Agglutinin HPA-like"/>
    <property type="match status" value="1"/>
</dbReference>